<keyword evidence="6 9" id="KW-0157">Chromophore</keyword>
<dbReference type="GO" id="GO:0000719">
    <property type="term" value="P:photoreactive repair"/>
    <property type="evidence" value="ECO:0007669"/>
    <property type="project" value="UniProtKB-ARBA"/>
</dbReference>
<accession>A0A833JE80</accession>
<dbReference type="SUPFAM" id="SSF52425">
    <property type="entry name" value="Cryptochrome/photolyase, N-terminal domain"/>
    <property type="match status" value="1"/>
</dbReference>
<dbReference type="EMBL" id="WFLN01000005">
    <property type="protein sequence ID" value="KAB8032219.1"/>
    <property type="molecule type" value="Genomic_DNA"/>
</dbReference>
<feature type="binding site" evidence="8">
    <location>
        <begin position="377"/>
        <end position="379"/>
    </location>
    <ligand>
        <name>FAD</name>
        <dbReference type="ChEBI" id="CHEBI:57692"/>
    </ligand>
</feature>
<evidence type="ECO:0000256" key="1">
    <source>
        <dbReference type="ARBA" id="ARBA00001932"/>
    </source>
</evidence>
<gene>
    <name evidence="11" type="ORF">GCL57_06110</name>
</gene>
<keyword evidence="5 8" id="KW-0274">FAD</keyword>
<dbReference type="Gene3D" id="3.40.50.620">
    <property type="entry name" value="HUPs"/>
    <property type="match status" value="1"/>
</dbReference>
<proteinExistence type="inferred from homology"/>
<dbReference type="PANTHER" id="PTHR11455:SF9">
    <property type="entry name" value="CRYPTOCHROME CIRCADIAN CLOCK 5 ISOFORM X1"/>
    <property type="match status" value="1"/>
</dbReference>
<comment type="caution">
    <text evidence="11">The sequence shown here is derived from an EMBL/GenBank/DDBJ whole genome shotgun (WGS) entry which is preliminary data.</text>
</comment>
<dbReference type="Gene3D" id="1.25.40.80">
    <property type="match status" value="1"/>
</dbReference>
<dbReference type="PRINTS" id="PR00147">
    <property type="entry name" value="DNAPHOTLYASE"/>
</dbReference>
<dbReference type="Pfam" id="PF03441">
    <property type="entry name" value="FAD_binding_7"/>
    <property type="match status" value="1"/>
</dbReference>
<dbReference type="GO" id="GO:0071949">
    <property type="term" value="F:FAD binding"/>
    <property type="evidence" value="ECO:0007669"/>
    <property type="project" value="TreeGrafter"/>
</dbReference>
<dbReference type="AlphaFoldDB" id="A0A833JE80"/>
<keyword evidence="12" id="KW-1185">Reference proteome</keyword>
<evidence type="ECO:0000256" key="7">
    <source>
        <dbReference type="ARBA" id="ARBA00033999"/>
    </source>
</evidence>
<name>A0A833JE80_9BACT</name>
<organism evidence="11 12">
    <name type="scientific">Fluviispira multicolorata</name>
    <dbReference type="NCBI Taxonomy" id="2654512"/>
    <lineage>
        <taxon>Bacteria</taxon>
        <taxon>Pseudomonadati</taxon>
        <taxon>Bdellovibrionota</taxon>
        <taxon>Oligoflexia</taxon>
        <taxon>Silvanigrellales</taxon>
        <taxon>Silvanigrellaceae</taxon>
        <taxon>Fluviispira</taxon>
    </lineage>
</organism>
<dbReference type="GO" id="GO:0003677">
    <property type="term" value="F:DNA binding"/>
    <property type="evidence" value="ECO:0007669"/>
    <property type="project" value="TreeGrafter"/>
</dbReference>
<feature type="domain" description="Photolyase/cryptochrome alpha/beta" evidence="10">
    <location>
        <begin position="12"/>
        <end position="142"/>
    </location>
</feature>
<dbReference type="FunFam" id="1.10.579.10:FF:000003">
    <property type="entry name" value="Deoxyribodipyrimidine photo-lyase"/>
    <property type="match status" value="1"/>
</dbReference>
<reference evidence="11 12" key="1">
    <citation type="submission" date="2019-10" db="EMBL/GenBank/DDBJ databases">
        <title>New genus of Silvanigrellaceae.</title>
        <authorList>
            <person name="Pitt A."/>
            <person name="Hahn M.W."/>
        </authorList>
    </citation>
    <scope>NUCLEOTIDE SEQUENCE [LARGE SCALE GENOMIC DNA]</scope>
    <source>
        <strain evidence="11 12">33A1-SZDP</strain>
    </source>
</reference>
<dbReference type="SUPFAM" id="SSF48173">
    <property type="entry name" value="Cryptochrome/photolyase FAD-binding domain"/>
    <property type="match status" value="1"/>
</dbReference>
<dbReference type="GO" id="GO:0003904">
    <property type="term" value="F:deoxyribodipyrimidine photo-lyase activity"/>
    <property type="evidence" value="ECO:0007669"/>
    <property type="project" value="UniProtKB-EC"/>
</dbReference>
<comment type="similarity">
    <text evidence="9">Belongs to the DNA photolyase family.</text>
</comment>
<feature type="binding site" evidence="8">
    <location>
        <position position="233"/>
    </location>
    <ligand>
        <name>FAD</name>
        <dbReference type="ChEBI" id="CHEBI:57692"/>
    </ligand>
</feature>
<dbReference type="InterPro" id="IPR006050">
    <property type="entry name" value="DNA_photolyase_N"/>
</dbReference>
<keyword evidence="4 8" id="KW-0285">Flavoprotein</keyword>
<dbReference type="Pfam" id="PF00875">
    <property type="entry name" value="DNA_photolyase"/>
    <property type="match status" value="1"/>
</dbReference>
<dbReference type="InterPro" id="IPR036155">
    <property type="entry name" value="Crypto/Photolyase_N_sf"/>
</dbReference>
<comment type="cofactor">
    <cofactor evidence="1">
        <name>(6R)-5,10-methylene-5,6,7,8-tetrahydrofolate</name>
        <dbReference type="ChEBI" id="CHEBI:15636"/>
    </cofactor>
</comment>
<sequence>MSYTQRYKLKYKKTIVWLRRDLRVQDNVALSKACELSECVIPIFIFDTNILNQLKNNEDRRVSFIFQTLKKLEAELKESKKGLLILYGDPMLEVPKIVKKLNIEAVFCNKDYEGYAKKRDSYICNELNGSGISFYSLKDQVIFEENEILNLQDKPYKVFTPYKNMWLKKLKEVNLKQHIFNKDKLIDLNNIKEIKIDYSLQDIGFKSSQIHLLPGREGALEKLKIFAKKIDRYHLNRDLFDEDGTSQLSVHLRFGTISIRELFCFADKHNSQGAVIWKNELIWREFYKMILCQFPNVENSSFKREYENIKWENNSEFYEKWCVGMTGYPIIDAAMRHFNKTGWMHNRLRMVVASFLCKDLLIDYKKGEKYFAENLLDYDLSANNGGWQWSASTGCDAQPYFRIFNPEAQSKKFDPNGNYIRQFCPELKLFDEKSIHAPSSANHKVLNSAKCRLGVDYPNPIIQHDVQRLKAIKLFK</sequence>
<dbReference type="Gene3D" id="1.10.579.10">
    <property type="entry name" value="DNA Cyclobutane Dipyrimidine Photolyase, subunit A, domain 3"/>
    <property type="match status" value="1"/>
</dbReference>
<keyword evidence="11" id="KW-0456">Lyase</keyword>
<evidence type="ECO:0000256" key="5">
    <source>
        <dbReference type="ARBA" id="ARBA00022827"/>
    </source>
</evidence>
<dbReference type="InterPro" id="IPR036134">
    <property type="entry name" value="Crypto/Photolyase_FAD-like_sf"/>
</dbReference>
<dbReference type="PROSITE" id="PS51645">
    <property type="entry name" value="PHR_CRY_ALPHA_BETA"/>
    <property type="match status" value="1"/>
</dbReference>
<dbReference type="Proteomes" id="UP000442694">
    <property type="component" value="Unassembled WGS sequence"/>
</dbReference>
<protein>
    <recommendedName>
        <fullName evidence="3">Deoxyribodipyrimidine photo-lyase</fullName>
        <ecNumber evidence="2">4.1.99.3</ecNumber>
    </recommendedName>
</protein>
<feature type="binding site" evidence="8">
    <location>
        <begin position="280"/>
        <end position="287"/>
    </location>
    <ligand>
        <name>FAD</name>
        <dbReference type="ChEBI" id="CHEBI:57692"/>
    </ligand>
</feature>
<evidence type="ECO:0000313" key="11">
    <source>
        <dbReference type="EMBL" id="KAB8032219.1"/>
    </source>
</evidence>
<evidence type="ECO:0000256" key="8">
    <source>
        <dbReference type="PIRSR" id="PIRSR602081-1"/>
    </source>
</evidence>
<evidence type="ECO:0000256" key="3">
    <source>
        <dbReference type="ARBA" id="ARBA00014046"/>
    </source>
</evidence>
<evidence type="ECO:0000313" key="12">
    <source>
        <dbReference type="Proteomes" id="UP000442694"/>
    </source>
</evidence>
<feature type="binding site" evidence="8">
    <location>
        <begin position="245"/>
        <end position="249"/>
    </location>
    <ligand>
        <name>FAD</name>
        <dbReference type="ChEBI" id="CHEBI:57692"/>
    </ligand>
</feature>
<dbReference type="InterPro" id="IPR002081">
    <property type="entry name" value="Cryptochrome/DNA_photolyase_1"/>
</dbReference>
<evidence type="ECO:0000259" key="10">
    <source>
        <dbReference type="PROSITE" id="PS51645"/>
    </source>
</evidence>
<feature type="binding site" evidence="8">
    <location>
        <position position="277"/>
    </location>
    <ligand>
        <name>FAD</name>
        <dbReference type="ChEBI" id="CHEBI:57692"/>
    </ligand>
</feature>
<dbReference type="EC" id="4.1.99.3" evidence="2"/>
<comment type="cofactor">
    <cofactor evidence="8">
        <name>FAD</name>
        <dbReference type="ChEBI" id="CHEBI:57692"/>
    </cofactor>
    <text evidence="8">Binds 1 FAD per subunit.</text>
</comment>
<evidence type="ECO:0000256" key="4">
    <source>
        <dbReference type="ARBA" id="ARBA00022630"/>
    </source>
</evidence>
<evidence type="ECO:0000256" key="2">
    <source>
        <dbReference type="ARBA" id="ARBA00013149"/>
    </source>
</evidence>
<dbReference type="RefSeq" id="WP_152212458.1">
    <property type="nucleotide sequence ID" value="NZ_WFLN01000005.1"/>
</dbReference>
<dbReference type="InterPro" id="IPR005101">
    <property type="entry name" value="Cryptochr/Photolyase_FAD-bd"/>
</dbReference>
<evidence type="ECO:0000256" key="6">
    <source>
        <dbReference type="ARBA" id="ARBA00022991"/>
    </source>
</evidence>
<dbReference type="PANTHER" id="PTHR11455">
    <property type="entry name" value="CRYPTOCHROME"/>
    <property type="match status" value="1"/>
</dbReference>
<dbReference type="GO" id="GO:0009416">
    <property type="term" value="P:response to light stimulus"/>
    <property type="evidence" value="ECO:0007669"/>
    <property type="project" value="TreeGrafter"/>
</dbReference>
<evidence type="ECO:0000256" key="9">
    <source>
        <dbReference type="RuleBase" id="RU004182"/>
    </source>
</evidence>
<comment type="catalytic activity">
    <reaction evidence="7">
        <text>cyclobutadipyrimidine (in DNA) = 2 pyrimidine residues (in DNA).</text>
        <dbReference type="EC" id="4.1.99.3"/>
    </reaction>
</comment>
<dbReference type="InterPro" id="IPR014729">
    <property type="entry name" value="Rossmann-like_a/b/a_fold"/>
</dbReference>